<dbReference type="STRING" id="50429.A0A2B4SKG3"/>
<evidence type="ECO:0000313" key="3">
    <source>
        <dbReference type="Proteomes" id="UP000225706"/>
    </source>
</evidence>
<keyword evidence="3" id="KW-1185">Reference proteome</keyword>
<evidence type="ECO:0000256" key="1">
    <source>
        <dbReference type="SAM" id="MobiDB-lite"/>
    </source>
</evidence>
<dbReference type="OrthoDB" id="10040854at2759"/>
<reference evidence="3" key="1">
    <citation type="journal article" date="2017" name="bioRxiv">
        <title>Comparative analysis of the genomes of Stylophora pistillata and Acropora digitifera provides evidence for extensive differences between species of corals.</title>
        <authorList>
            <person name="Voolstra C.R."/>
            <person name="Li Y."/>
            <person name="Liew Y.J."/>
            <person name="Baumgarten S."/>
            <person name="Zoccola D."/>
            <person name="Flot J.-F."/>
            <person name="Tambutte S."/>
            <person name="Allemand D."/>
            <person name="Aranda M."/>
        </authorList>
    </citation>
    <scope>NUCLEOTIDE SEQUENCE [LARGE SCALE GENOMIC DNA]</scope>
</reference>
<gene>
    <name evidence="2" type="ORF">AWC38_SpisGene6210</name>
</gene>
<dbReference type="EMBL" id="LSMT01000072">
    <property type="protein sequence ID" value="PFX29068.1"/>
    <property type="molecule type" value="Genomic_DNA"/>
</dbReference>
<proteinExistence type="predicted"/>
<protein>
    <submittedName>
        <fullName evidence="2">Uncharacterized protein</fullName>
    </submittedName>
</protein>
<name>A0A2B4SKG3_STYPI</name>
<dbReference type="Proteomes" id="UP000225706">
    <property type="component" value="Unassembled WGS sequence"/>
</dbReference>
<dbReference type="AlphaFoldDB" id="A0A2B4SKG3"/>
<sequence length="246" mass="27232">MNEASKEQEAITDIIAMNILEAEPTSDSDHREQLAVLVASGRAKEMIGVSLTQDQVKRLSEKMLPRKCFKRYEASISSTTCDAIVDTFLQLSCKALAYFLPVDEGKHMKDLNDDFIVKRELGMIAGCLSLKYGKYMAIASAALLTAKNVEVPLKPNVVNIEVTKPKKDPVRVAAGKKLAEHNRRVREQKKVNASKQPNLEPEPEPKPEPSSSSSFSLTQILSVASIALSLAGLYYKRKELMELVKP</sequence>
<comment type="caution">
    <text evidence="2">The sequence shown here is derived from an EMBL/GenBank/DDBJ whole genome shotgun (WGS) entry which is preliminary data.</text>
</comment>
<feature type="region of interest" description="Disordered" evidence="1">
    <location>
        <begin position="183"/>
        <end position="214"/>
    </location>
</feature>
<evidence type="ECO:0000313" key="2">
    <source>
        <dbReference type="EMBL" id="PFX29068.1"/>
    </source>
</evidence>
<organism evidence="2 3">
    <name type="scientific">Stylophora pistillata</name>
    <name type="common">Smooth cauliflower coral</name>
    <dbReference type="NCBI Taxonomy" id="50429"/>
    <lineage>
        <taxon>Eukaryota</taxon>
        <taxon>Metazoa</taxon>
        <taxon>Cnidaria</taxon>
        <taxon>Anthozoa</taxon>
        <taxon>Hexacorallia</taxon>
        <taxon>Scleractinia</taxon>
        <taxon>Astrocoeniina</taxon>
        <taxon>Pocilloporidae</taxon>
        <taxon>Stylophora</taxon>
    </lineage>
</organism>
<accession>A0A2B4SKG3</accession>